<keyword evidence="3" id="KW-1185">Reference proteome</keyword>
<evidence type="ECO:0000313" key="3">
    <source>
        <dbReference type="Proteomes" id="UP000821866"/>
    </source>
</evidence>
<protein>
    <submittedName>
        <fullName evidence="2">Uncharacterized protein</fullName>
    </submittedName>
</protein>
<organism evidence="2 3">
    <name type="scientific">Rhipicephalus microplus</name>
    <name type="common">Cattle tick</name>
    <name type="synonym">Boophilus microplus</name>
    <dbReference type="NCBI Taxonomy" id="6941"/>
    <lineage>
        <taxon>Eukaryota</taxon>
        <taxon>Metazoa</taxon>
        <taxon>Ecdysozoa</taxon>
        <taxon>Arthropoda</taxon>
        <taxon>Chelicerata</taxon>
        <taxon>Arachnida</taxon>
        <taxon>Acari</taxon>
        <taxon>Parasitiformes</taxon>
        <taxon>Ixodida</taxon>
        <taxon>Ixodoidea</taxon>
        <taxon>Ixodidae</taxon>
        <taxon>Rhipicephalinae</taxon>
        <taxon>Rhipicephalus</taxon>
        <taxon>Boophilus</taxon>
    </lineage>
</organism>
<feature type="compositionally biased region" description="Basic residues" evidence="1">
    <location>
        <begin position="83"/>
        <end position="94"/>
    </location>
</feature>
<comment type="caution">
    <text evidence="2">The sequence shown here is derived from an EMBL/GenBank/DDBJ whole genome shotgun (WGS) entry which is preliminary data.</text>
</comment>
<gene>
    <name evidence="2" type="ORF">HPB51_021340</name>
</gene>
<proteinExistence type="predicted"/>
<reference evidence="2" key="1">
    <citation type="journal article" date="2020" name="Cell">
        <title>Large-Scale Comparative Analyses of Tick Genomes Elucidate Their Genetic Diversity and Vector Capacities.</title>
        <authorList>
            <consortium name="Tick Genome and Microbiome Consortium (TIGMIC)"/>
            <person name="Jia N."/>
            <person name="Wang J."/>
            <person name="Shi W."/>
            <person name="Du L."/>
            <person name="Sun Y."/>
            <person name="Zhan W."/>
            <person name="Jiang J.F."/>
            <person name="Wang Q."/>
            <person name="Zhang B."/>
            <person name="Ji P."/>
            <person name="Bell-Sakyi L."/>
            <person name="Cui X.M."/>
            <person name="Yuan T.T."/>
            <person name="Jiang B.G."/>
            <person name="Yang W.F."/>
            <person name="Lam T.T."/>
            <person name="Chang Q.C."/>
            <person name="Ding S.J."/>
            <person name="Wang X.J."/>
            <person name="Zhu J.G."/>
            <person name="Ruan X.D."/>
            <person name="Zhao L."/>
            <person name="Wei J.T."/>
            <person name="Ye R.Z."/>
            <person name="Que T.C."/>
            <person name="Du C.H."/>
            <person name="Zhou Y.H."/>
            <person name="Cheng J.X."/>
            <person name="Dai P.F."/>
            <person name="Guo W.B."/>
            <person name="Han X.H."/>
            <person name="Huang E.J."/>
            <person name="Li L.F."/>
            <person name="Wei W."/>
            <person name="Gao Y.C."/>
            <person name="Liu J.Z."/>
            <person name="Shao H.Z."/>
            <person name="Wang X."/>
            <person name="Wang C.C."/>
            <person name="Yang T.C."/>
            <person name="Huo Q.B."/>
            <person name="Li W."/>
            <person name="Chen H.Y."/>
            <person name="Chen S.E."/>
            <person name="Zhou L.G."/>
            <person name="Ni X.B."/>
            <person name="Tian J.H."/>
            <person name="Sheng Y."/>
            <person name="Liu T."/>
            <person name="Pan Y.S."/>
            <person name="Xia L.Y."/>
            <person name="Li J."/>
            <person name="Zhao F."/>
            <person name="Cao W.C."/>
        </authorList>
    </citation>
    <scope>NUCLEOTIDE SEQUENCE</scope>
    <source>
        <strain evidence="2">Rmic-2018</strain>
    </source>
</reference>
<dbReference type="Proteomes" id="UP000821866">
    <property type="component" value="Chromosome 1"/>
</dbReference>
<evidence type="ECO:0000256" key="1">
    <source>
        <dbReference type="SAM" id="MobiDB-lite"/>
    </source>
</evidence>
<dbReference type="EMBL" id="JABSTU010000001">
    <property type="protein sequence ID" value="KAH8042256.1"/>
    <property type="molecule type" value="Genomic_DNA"/>
</dbReference>
<reference evidence="2" key="2">
    <citation type="submission" date="2021-09" db="EMBL/GenBank/DDBJ databases">
        <authorList>
            <person name="Jia N."/>
            <person name="Wang J."/>
            <person name="Shi W."/>
            <person name="Du L."/>
            <person name="Sun Y."/>
            <person name="Zhan W."/>
            <person name="Jiang J."/>
            <person name="Wang Q."/>
            <person name="Zhang B."/>
            <person name="Ji P."/>
            <person name="Sakyi L.B."/>
            <person name="Cui X."/>
            <person name="Yuan T."/>
            <person name="Jiang B."/>
            <person name="Yang W."/>
            <person name="Lam T.T.-Y."/>
            <person name="Chang Q."/>
            <person name="Ding S."/>
            <person name="Wang X."/>
            <person name="Zhu J."/>
            <person name="Ruan X."/>
            <person name="Zhao L."/>
            <person name="Wei J."/>
            <person name="Que T."/>
            <person name="Du C."/>
            <person name="Cheng J."/>
            <person name="Dai P."/>
            <person name="Han X."/>
            <person name="Huang E."/>
            <person name="Gao Y."/>
            <person name="Liu J."/>
            <person name="Shao H."/>
            <person name="Ye R."/>
            <person name="Li L."/>
            <person name="Wei W."/>
            <person name="Wang X."/>
            <person name="Wang C."/>
            <person name="Huo Q."/>
            <person name="Li W."/>
            <person name="Guo W."/>
            <person name="Chen H."/>
            <person name="Chen S."/>
            <person name="Zhou L."/>
            <person name="Zhou L."/>
            <person name="Ni X."/>
            <person name="Tian J."/>
            <person name="Zhou Y."/>
            <person name="Sheng Y."/>
            <person name="Liu T."/>
            <person name="Pan Y."/>
            <person name="Xia L."/>
            <person name="Li J."/>
            <person name="Zhao F."/>
            <person name="Cao W."/>
        </authorList>
    </citation>
    <scope>NUCLEOTIDE SEQUENCE</scope>
    <source>
        <strain evidence="2">Rmic-2018</strain>
        <tissue evidence="2">Larvae</tissue>
    </source>
</reference>
<name>A0A9J6F9I3_RHIMP</name>
<accession>A0A9J6F9I3</accession>
<feature type="region of interest" description="Disordered" evidence="1">
    <location>
        <begin position="47"/>
        <end position="116"/>
    </location>
</feature>
<evidence type="ECO:0000313" key="2">
    <source>
        <dbReference type="EMBL" id="KAH8042256.1"/>
    </source>
</evidence>
<dbReference type="AlphaFoldDB" id="A0A9J6F9I3"/>
<sequence>MNQSERESGLSSCTLGVTVTTVKTSLQNEDPPCGGVVIGREVRVTRRISESSSRAGHDLAPAPERCRAPAQIRPLLPSETRRQRTRRKEKKQQKLRKDGTPSLLPSATDTSERLKRRRVGRIAGRLSVHGSAPLNFSSGPPFMARRDGGIAVALASVYHTCALYSSLPHNRPRPAALGCTVHTRHRALLVSRPSVVF</sequence>